<feature type="transmembrane region" description="Helical" evidence="1">
    <location>
        <begin position="21"/>
        <end position="41"/>
    </location>
</feature>
<dbReference type="PATRIC" id="fig|1203610.3.peg.4933"/>
<feature type="transmembrane region" description="Helical" evidence="1">
    <location>
        <begin position="436"/>
        <end position="458"/>
    </location>
</feature>
<feature type="transmembrane region" description="Helical" evidence="1">
    <location>
        <begin position="174"/>
        <end position="196"/>
    </location>
</feature>
<feature type="transmembrane region" description="Helical" evidence="1">
    <location>
        <begin position="244"/>
        <end position="266"/>
    </location>
</feature>
<dbReference type="GO" id="GO:0005886">
    <property type="term" value="C:plasma membrane"/>
    <property type="evidence" value="ECO:0007669"/>
    <property type="project" value="UniProtKB-SubCell"/>
</dbReference>
<comment type="caution">
    <text evidence="2">The sequence shown here is derived from an EMBL/GenBank/DDBJ whole genome shotgun (WGS) entry which is preliminary data.</text>
</comment>
<organism evidence="2 3">
    <name type="scientific">Parabacteroides gordonii MS-1 = DSM 23371</name>
    <dbReference type="NCBI Taxonomy" id="1203610"/>
    <lineage>
        <taxon>Bacteria</taxon>
        <taxon>Pseudomonadati</taxon>
        <taxon>Bacteroidota</taxon>
        <taxon>Bacteroidia</taxon>
        <taxon>Bacteroidales</taxon>
        <taxon>Tannerellaceae</taxon>
        <taxon>Parabacteroides</taxon>
    </lineage>
</organism>
<dbReference type="RefSeq" id="WP_028727292.1">
    <property type="nucleotide sequence ID" value="NZ_AUAE01000013.1"/>
</dbReference>
<evidence type="ECO:0000313" key="2">
    <source>
        <dbReference type="EMBL" id="KKB48374.1"/>
    </source>
</evidence>
<feature type="transmembrane region" description="Helical" evidence="1">
    <location>
        <begin position="208"/>
        <end position="232"/>
    </location>
</feature>
<sequence>MFTTLYIRELQNYLYSLRFQVSFVIVVLVFTLGSISFASSFKDMHDNYAKYSVAQQETLGKLSENISRVATARNSFIISPRENSVIADCKESYLPNRITYSAYNVFDYSVRHDSNNPLLVRTDSLSWAFIVSMFLSFITLLFAFDAISGEKEERTLALVFSNAVPRRTFLCSKLLSIVTVVGLMELIGIIISLLILAVSGQVQLNGNFLIETAGFMLISFLFITTFAVFGLLSSVVTRYSNISLLISLCFWLFAAVIIPNTSVFWAKKLFSIPTSDEVAQKRQEASNDINRNAPAGSWSSNGMDAFYPRHELRAKNQTNLMNSDKMYNDAYYLQQFRQFEQTRNFTLLSPIAQFDYMNEAFLGGGYLRFQKNWNDLHAFQEQFLQWFKDVDAKDADSPHWYNPKEDFSTSKKPVAIDQIPQYQEQIASFSQRIEFISGYLIAMIVTIAVLFMACFYFFTRYDVR</sequence>
<accession>A0A0F5IS26</accession>
<dbReference type="GO" id="GO:0140359">
    <property type="term" value="F:ABC-type transporter activity"/>
    <property type="evidence" value="ECO:0007669"/>
    <property type="project" value="InterPro"/>
</dbReference>
<keyword evidence="1" id="KW-1133">Transmembrane helix</keyword>
<dbReference type="PANTHER" id="PTHR43471">
    <property type="entry name" value="ABC TRANSPORTER PERMEASE"/>
    <property type="match status" value="1"/>
</dbReference>
<dbReference type="PANTHER" id="PTHR43471:SF14">
    <property type="entry name" value="ABC-2 TYPE TRANSPORT SYSTEM PERMEASE PROTEIN"/>
    <property type="match status" value="1"/>
</dbReference>
<evidence type="ECO:0000313" key="3">
    <source>
        <dbReference type="Proteomes" id="UP000033035"/>
    </source>
</evidence>
<gene>
    <name evidence="2" type="ORF">HMPREF1536_04838</name>
</gene>
<dbReference type="AlphaFoldDB" id="A0A0F5IS26"/>
<proteinExistence type="predicted"/>
<evidence type="ECO:0008006" key="4">
    <source>
        <dbReference type="Google" id="ProtNLM"/>
    </source>
</evidence>
<keyword evidence="1" id="KW-0812">Transmembrane</keyword>
<dbReference type="Proteomes" id="UP000033035">
    <property type="component" value="Unassembled WGS sequence"/>
</dbReference>
<feature type="transmembrane region" description="Helical" evidence="1">
    <location>
        <begin position="125"/>
        <end position="144"/>
    </location>
</feature>
<dbReference type="HOGENOM" id="CLU_589045_0_0_10"/>
<evidence type="ECO:0000256" key="1">
    <source>
        <dbReference type="SAM" id="Phobius"/>
    </source>
</evidence>
<reference evidence="2 3" key="1">
    <citation type="submission" date="2013-04" db="EMBL/GenBank/DDBJ databases">
        <title>The Genome Sequence of Parabacteroides gordonii DSM 23371.</title>
        <authorList>
            <consortium name="The Broad Institute Genomics Platform"/>
            <person name="Earl A."/>
            <person name="Ward D."/>
            <person name="Feldgarden M."/>
            <person name="Gevers D."/>
            <person name="Martens E."/>
            <person name="Sakamoto M."/>
            <person name="Benno Y."/>
            <person name="Suzuki N."/>
            <person name="Matsunaga N."/>
            <person name="Koshihara K."/>
            <person name="Seki M."/>
            <person name="Komiya H."/>
            <person name="Walker B."/>
            <person name="Young S."/>
            <person name="Zeng Q."/>
            <person name="Gargeya S."/>
            <person name="Fitzgerald M."/>
            <person name="Haas B."/>
            <person name="Abouelleil A."/>
            <person name="Allen A.W."/>
            <person name="Alvarado L."/>
            <person name="Arachchi H.M."/>
            <person name="Berlin A.M."/>
            <person name="Chapman S.B."/>
            <person name="Gainer-Dewar J."/>
            <person name="Goldberg J."/>
            <person name="Griggs A."/>
            <person name="Gujja S."/>
            <person name="Hansen M."/>
            <person name="Howarth C."/>
            <person name="Imamovic A."/>
            <person name="Ireland A."/>
            <person name="Larimer J."/>
            <person name="McCowan C."/>
            <person name="Murphy C."/>
            <person name="Pearson M."/>
            <person name="Poon T.W."/>
            <person name="Priest M."/>
            <person name="Roberts A."/>
            <person name="Saif S."/>
            <person name="Shea T."/>
            <person name="Sisk P."/>
            <person name="Sykes S."/>
            <person name="Wortman J."/>
            <person name="Nusbaum C."/>
            <person name="Birren B."/>
        </authorList>
    </citation>
    <scope>NUCLEOTIDE SEQUENCE [LARGE SCALE GENOMIC DNA]</scope>
    <source>
        <strain evidence="2 3">MS-1</strain>
    </source>
</reference>
<dbReference type="Pfam" id="PF12679">
    <property type="entry name" value="ABC2_membrane_2"/>
    <property type="match status" value="1"/>
</dbReference>
<keyword evidence="1" id="KW-0472">Membrane</keyword>
<dbReference type="STRING" id="1203610.HMPREF1536_04838"/>
<protein>
    <recommendedName>
        <fullName evidence="4">ABC transporter permease</fullName>
    </recommendedName>
</protein>
<name>A0A0F5IS26_9BACT</name>
<keyword evidence="3" id="KW-1185">Reference proteome</keyword>
<dbReference type="EMBL" id="AQHW01000027">
    <property type="protein sequence ID" value="KKB48374.1"/>
    <property type="molecule type" value="Genomic_DNA"/>
</dbReference>